<name>A0A2R5F9I7_9PROT</name>
<dbReference type="FunFam" id="2.40.290.10:FF:000004">
    <property type="entry name" value="Non-homologous end joining protein Ku"/>
    <property type="match status" value="1"/>
</dbReference>
<dbReference type="Gene3D" id="2.40.290.10">
    <property type="match status" value="1"/>
</dbReference>
<evidence type="ECO:0000313" key="6">
    <source>
        <dbReference type="Proteomes" id="UP000245081"/>
    </source>
</evidence>
<feature type="compositionally biased region" description="Polar residues" evidence="3">
    <location>
        <begin position="307"/>
        <end position="317"/>
    </location>
</feature>
<dbReference type="CDD" id="cd00789">
    <property type="entry name" value="KU_like"/>
    <property type="match status" value="1"/>
</dbReference>
<proteinExistence type="inferred from homology"/>
<evidence type="ECO:0000256" key="1">
    <source>
        <dbReference type="ARBA" id="ARBA00023125"/>
    </source>
</evidence>
<feature type="compositionally biased region" description="Low complexity" evidence="3">
    <location>
        <begin position="297"/>
        <end position="306"/>
    </location>
</feature>
<feature type="region of interest" description="Disordered" evidence="3">
    <location>
        <begin position="262"/>
        <end position="317"/>
    </location>
</feature>
<dbReference type="Proteomes" id="UP000245081">
    <property type="component" value="Unassembled WGS sequence"/>
</dbReference>
<keyword evidence="2" id="KW-0234">DNA repair</keyword>
<sequence>MPRALWKGAISFGLVHIPVELYPAESRHGLDLDMLDKRDFSPVGYKRYNKETGKDIEWNDIVKGYEYEKGQYVVLSEEELKRANVEATQTIDIQAFVDAEDIPIIYYEQPYYLSPSRGGDKVYVLLRETLKRANKVGIAKVVIRTKQHIAALLPMDRAIVLNLLRYPDEIRSMSELNLPDAKSKTAAVSDKEIKMALSLLEDMTEFWQPEHYRDTYYDDVMALVDKKIRANQTKTVMEAEPGEAPRQSAKVVDLMDLLKKSIGQKGKKPARTIKEESSDEERTPAKVTKTAARKPAAKPSARPGAKTSTRTGRSAAR</sequence>
<dbReference type="AlphaFoldDB" id="A0A2R5F9I7"/>
<dbReference type="PANTHER" id="PTHR41251">
    <property type="entry name" value="NON-HOMOLOGOUS END JOINING PROTEIN KU"/>
    <property type="match status" value="1"/>
</dbReference>
<evidence type="ECO:0000313" key="5">
    <source>
        <dbReference type="EMBL" id="GBG13583.1"/>
    </source>
</evidence>
<dbReference type="Pfam" id="PF02735">
    <property type="entry name" value="Ku"/>
    <property type="match status" value="1"/>
</dbReference>
<dbReference type="GO" id="GO:0006310">
    <property type="term" value="P:DNA recombination"/>
    <property type="evidence" value="ECO:0007669"/>
    <property type="project" value="UniProtKB-KW"/>
</dbReference>
<dbReference type="RefSeq" id="WP_109014769.1">
    <property type="nucleotide sequence ID" value="NZ_BDOQ01000003.1"/>
</dbReference>
<protein>
    <recommendedName>
        <fullName evidence="2">Non-homologous end joining protein Ku</fullName>
    </recommendedName>
</protein>
<keyword evidence="2" id="KW-0227">DNA damage</keyword>
<dbReference type="EMBL" id="BDOQ01000003">
    <property type="protein sequence ID" value="GBG13583.1"/>
    <property type="molecule type" value="Genomic_DNA"/>
</dbReference>
<organism evidence="5 6">
    <name type="scientific">Novimethylophilus kurashikiensis</name>
    <dbReference type="NCBI Taxonomy" id="1825523"/>
    <lineage>
        <taxon>Bacteria</taxon>
        <taxon>Pseudomonadati</taxon>
        <taxon>Pseudomonadota</taxon>
        <taxon>Betaproteobacteria</taxon>
        <taxon>Nitrosomonadales</taxon>
        <taxon>Methylophilaceae</taxon>
        <taxon>Novimethylophilus</taxon>
    </lineage>
</organism>
<feature type="compositionally biased region" description="Basic and acidic residues" evidence="3">
    <location>
        <begin position="272"/>
        <end position="284"/>
    </location>
</feature>
<dbReference type="SMART" id="SM00559">
    <property type="entry name" value="Ku78"/>
    <property type="match status" value="1"/>
</dbReference>
<keyword evidence="6" id="KW-1185">Reference proteome</keyword>
<comment type="subunit">
    <text evidence="2">Homodimer. Interacts with LigD.</text>
</comment>
<dbReference type="NCBIfam" id="TIGR02772">
    <property type="entry name" value="Ku_bact"/>
    <property type="match status" value="1"/>
</dbReference>
<reference evidence="5 6" key="1">
    <citation type="journal article" date="2018" name="Environ. Microbiol.">
        <title>Isolation and genomic characterization of Novimethylophilus kurashikiensis gen. nov. sp. nov., a new lanthanide-dependent methylotrophic species of Methylophilaceae.</title>
        <authorList>
            <person name="Lv H."/>
            <person name="Sahin N."/>
            <person name="Tani A."/>
        </authorList>
    </citation>
    <scope>NUCLEOTIDE SEQUENCE [LARGE SCALE GENOMIC DNA]</scope>
    <source>
        <strain evidence="5 6">La2-4</strain>
    </source>
</reference>
<dbReference type="GO" id="GO:0003690">
    <property type="term" value="F:double-stranded DNA binding"/>
    <property type="evidence" value="ECO:0007669"/>
    <property type="project" value="UniProtKB-UniRule"/>
</dbReference>
<dbReference type="GO" id="GO:0006303">
    <property type="term" value="P:double-strand break repair via nonhomologous end joining"/>
    <property type="evidence" value="ECO:0007669"/>
    <property type="project" value="UniProtKB-UniRule"/>
</dbReference>
<dbReference type="HAMAP" id="MF_01875">
    <property type="entry name" value="Prokaryotic_Ku"/>
    <property type="match status" value="1"/>
</dbReference>
<dbReference type="InterPro" id="IPR016194">
    <property type="entry name" value="SPOC-like_C_dom_sf"/>
</dbReference>
<accession>A0A2R5F9I7</accession>
<dbReference type="InterPro" id="IPR006164">
    <property type="entry name" value="DNA_bd_Ku70/Ku80"/>
</dbReference>
<feature type="domain" description="Ku" evidence="4">
    <location>
        <begin position="53"/>
        <end position="181"/>
    </location>
</feature>
<comment type="similarity">
    <text evidence="2">Belongs to the prokaryotic Ku family.</text>
</comment>
<dbReference type="SUPFAM" id="SSF100939">
    <property type="entry name" value="SPOC domain-like"/>
    <property type="match status" value="1"/>
</dbReference>
<keyword evidence="1 2" id="KW-0238">DNA-binding</keyword>
<dbReference type="InterPro" id="IPR009187">
    <property type="entry name" value="Prok_Ku"/>
</dbReference>
<evidence type="ECO:0000256" key="3">
    <source>
        <dbReference type="SAM" id="MobiDB-lite"/>
    </source>
</evidence>
<comment type="caution">
    <text evidence="5">The sequence shown here is derived from an EMBL/GenBank/DDBJ whole genome shotgun (WGS) entry which is preliminary data.</text>
</comment>
<comment type="function">
    <text evidence="2">With LigD forms a non-homologous end joining (NHEJ) DNA repair enzyme, which repairs dsDNA breaks with reduced fidelity. Binds linear dsDNA with 5'- and 3'- overhangs but not closed circular dsDNA nor ssDNA. Recruits and stimulates the ligase activity of LigD.</text>
</comment>
<dbReference type="PIRSF" id="PIRSF006493">
    <property type="entry name" value="Prok_Ku"/>
    <property type="match status" value="1"/>
</dbReference>
<evidence type="ECO:0000256" key="2">
    <source>
        <dbReference type="HAMAP-Rule" id="MF_01875"/>
    </source>
</evidence>
<dbReference type="PANTHER" id="PTHR41251:SF1">
    <property type="entry name" value="NON-HOMOLOGOUS END JOINING PROTEIN KU"/>
    <property type="match status" value="1"/>
</dbReference>
<dbReference type="OrthoDB" id="9795084at2"/>
<keyword evidence="2" id="KW-0233">DNA recombination</keyword>
<evidence type="ECO:0000259" key="4">
    <source>
        <dbReference type="SMART" id="SM00559"/>
    </source>
</evidence>
<gene>
    <name evidence="2 5" type="primary">ku</name>
    <name evidence="5" type="ORF">NMK_1134</name>
</gene>